<reference evidence="2 3" key="1">
    <citation type="submission" date="2019-08" db="EMBL/GenBank/DDBJ databases">
        <authorList>
            <person name="Dong K."/>
        </authorList>
    </citation>
    <scope>NUCLEOTIDE SEQUENCE [LARGE SCALE GENOMIC DNA]</scope>
    <source>
        <strain evidence="2 3">K-1</strain>
    </source>
</reference>
<sequence>MVRTRGRGRLLATVTVIASLLSAAIAVPASHASAADGTASLSGTVDGYDSPAYGVSNATVWVYRDGAFVTNTNSDHRGAYTIAGLAPGEYDILTTYCCSAKAYISEWGDDTHGATQLAPTVLAEGQNTLDIVLDAGGYITGTVTGAGKNVHATMTLVPLEPIIPGLERRAWVGPDGLSTDPLPPGRYGIIAAAGGWLTEDHNGVKTTTPTEPAIVVERGATTSVAIELDPAGQISGTVYIDNRDGTRSPAAGARVGWTNLADYNNRWGSIVTDENGEYAIRGVNGQYVLSYSADETLPEYSGGSRTEEDAQVVTVRDNEIVDGIDATLDIGGRIALRTTLASRPGRPPVYADTSHIEFARLDETTGRYTLVDPPGGRGSIDSPLTAYGPFTPGTYRVTAYANDYIGAFFDWATVIVPYTATVSDISVTAGSTTTIGAVTLTTDYYDPVHPPDPEALPRDAGSFLSLAPARLLDTRVGTGAPAIAVGPGKSVDVQVTGRGGVPGSGVGAAVVNLTVTGATAGGFLTAGPTGQPQPNASNLNFGAGQTVANLSSVKVGAEGKITLTNNSAGTLHVIADIAGYHPSGVPSAPGTFETLRPKRILDTREGIGADWVPVPAHGSVDLEVTGRGAVAWSGVSAVVLNVTAVSPTAAGFFTVYPTGTAQPAASNLNFERGQTVPNLVTAKLGEGGRVRLTNNSAGSVHLLADVAGYYLDGEPATKGAFAALEPTRVLDTRVGNGASRVAVGANQTIDLQVTGRGGVPASDVSSVVMNLTVTGPTANGFLTAYPSGTSRPTASNLNFTAGQTLPNLVTVKVGDGGKVSLTNSSAGTVHLIADVAGYHLSADRPLG</sequence>
<gene>
    <name evidence="2" type="ORF">FVP74_04515</name>
</gene>
<name>A0A5C8IBC2_9MICO</name>
<dbReference type="SUPFAM" id="SSF49464">
    <property type="entry name" value="Carboxypeptidase regulatory domain-like"/>
    <property type="match status" value="1"/>
</dbReference>
<keyword evidence="1" id="KW-0732">Signal</keyword>
<feature type="signal peptide" evidence="1">
    <location>
        <begin position="1"/>
        <end position="34"/>
    </location>
</feature>
<dbReference type="OrthoDB" id="3771655at2"/>
<dbReference type="RefSeq" id="WP_147050214.1">
    <property type="nucleotide sequence ID" value="NZ_BKAH01000005.1"/>
</dbReference>
<evidence type="ECO:0000313" key="3">
    <source>
        <dbReference type="Proteomes" id="UP000321949"/>
    </source>
</evidence>
<dbReference type="Proteomes" id="UP000321949">
    <property type="component" value="Unassembled WGS sequence"/>
</dbReference>
<keyword evidence="3" id="KW-1185">Reference proteome</keyword>
<feature type="chain" id="PRO_5023089893" description="Alpha-amylase" evidence="1">
    <location>
        <begin position="35"/>
        <end position="847"/>
    </location>
</feature>
<dbReference type="EMBL" id="VRSX01000001">
    <property type="protein sequence ID" value="TXK15652.1"/>
    <property type="molecule type" value="Genomic_DNA"/>
</dbReference>
<comment type="caution">
    <text evidence="2">The sequence shown here is derived from an EMBL/GenBank/DDBJ whole genome shotgun (WGS) entry which is preliminary data.</text>
</comment>
<evidence type="ECO:0000313" key="2">
    <source>
        <dbReference type="EMBL" id="TXK15652.1"/>
    </source>
</evidence>
<evidence type="ECO:0000256" key="1">
    <source>
        <dbReference type="SAM" id="SignalP"/>
    </source>
</evidence>
<evidence type="ECO:0008006" key="4">
    <source>
        <dbReference type="Google" id="ProtNLM"/>
    </source>
</evidence>
<proteinExistence type="predicted"/>
<protein>
    <recommendedName>
        <fullName evidence="4">Alpha-amylase</fullName>
    </recommendedName>
</protein>
<dbReference type="AlphaFoldDB" id="A0A5C8IBC2"/>
<organism evidence="2 3">
    <name type="scientific">Microbacterium saccharophilum</name>
    <dbReference type="NCBI Taxonomy" id="1213358"/>
    <lineage>
        <taxon>Bacteria</taxon>
        <taxon>Bacillati</taxon>
        <taxon>Actinomycetota</taxon>
        <taxon>Actinomycetes</taxon>
        <taxon>Micrococcales</taxon>
        <taxon>Microbacteriaceae</taxon>
        <taxon>Microbacterium</taxon>
    </lineage>
</organism>
<dbReference type="InterPro" id="IPR008969">
    <property type="entry name" value="CarboxyPept-like_regulatory"/>
</dbReference>
<accession>A0A5C8IBC2</accession>
<dbReference type="SUPFAM" id="SSF49478">
    <property type="entry name" value="Cna protein B-type domain"/>
    <property type="match status" value="1"/>
</dbReference>